<proteinExistence type="predicted"/>
<keyword evidence="6" id="KW-1185">Reference proteome</keyword>
<dbReference type="PANTHER" id="PTHR44858">
    <property type="entry name" value="TETRATRICOPEPTIDE REPEAT PROTEIN 6"/>
    <property type="match status" value="1"/>
</dbReference>
<feature type="repeat" description="TPR" evidence="3">
    <location>
        <begin position="699"/>
        <end position="732"/>
    </location>
</feature>
<dbReference type="InterPro" id="IPR019734">
    <property type="entry name" value="TPR_rpt"/>
</dbReference>
<feature type="repeat" description="TPR" evidence="3">
    <location>
        <begin position="1006"/>
        <end position="1039"/>
    </location>
</feature>
<dbReference type="AlphaFoldDB" id="A0A560H4F3"/>
<dbReference type="Pfam" id="PF13432">
    <property type="entry name" value="TPR_16"/>
    <property type="match status" value="3"/>
</dbReference>
<dbReference type="Gene3D" id="2.60.40.3140">
    <property type="match status" value="1"/>
</dbReference>
<dbReference type="Gene3D" id="1.25.40.10">
    <property type="entry name" value="Tetratricopeptide repeat domain"/>
    <property type="match status" value="3"/>
</dbReference>
<reference evidence="5 6" key="1">
    <citation type="submission" date="2019-06" db="EMBL/GenBank/DDBJ databases">
        <title>Genomic Encyclopedia of Type Strains, Phase IV (KMG-V): Genome sequencing to study the core and pangenomes of soil and plant-associated prokaryotes.</title>
        <authorList>
            <person name="Whitman W."/>
        </authorList>
    </citation>
    <scope>NUCLEOTIDE SEQUENCE [LARGE SCALE GENOMIC DNA]</scope>
    <source>
        <strain evidence="5 6">BR 11622</strain>
    </source>
</reference>
<evidence type="ECO:0000313" key="5">
    <source>
        <dbReference type="EMBL" id="TWB41153.1"/>
    </source>
</evidence>
<protein>
    <submittedName>
        <fullName evidence="5">Tetratricopeptide repeat protein</fullName>
    </submittedName>
</protein>
<sequence length="1084" mass="118543">MRYMWAWIVLSFAWGIQPGEAKATDAPLRGPAAAWVKQPALPSKIGPKGEAAIQLLLQDEQLNFTPNGTEFFLETATRIQTPQGLAAVGTLTLPWKPSTDTLIIHKLNIIRDGEVIDVLARQSFTVLRREQNLEYAALDGVLTAALQPEDLRVGDILNLAYTLKRNDPVLKGAADWTLTALADLPTGHLSLRALWPRKQSPHWKASEALPGAKESRDGETVELTLAQDDTQALIQPAGAPTRFVQRREIQVSDFASWAAVSSLMHPLFAHAATLTEQSPLKAEVARLRALSPDPKVQAAAALTLVQDQVRYVFLGLNDGALVPATADETWSRRFGDCKAKTALLLALLHELGITASAVLVNTVDGDGMEARLPALQHFNHVLVRATVGGKDYWLDGTRMEDRTLDRLPTPSFHWGLPLAEKGATLIPIMPGPLDRPTVSTTVRVDASAGIHPPAPIHVESVFTGIAAIGLKQQLANLMPADLQRGLNEYWRKQYDFVDVTSVSATYDDTAETETLIMDGVARMDWQYNRYEIDGVGMGYKADLKRTPGPHEDAPYAVAFPTYTRNVETILLPYDGGGFHVSDGANVDRTIGATQYHRVATLAGRTLTVEATRRSIAPEFPAKDAPAVQQALRELNNSTVYVYMPRDYAATPKDIETLLGRQLTTADEYTDRGYNLMRAKRYKEAIADFNKAEALNPKMATAIADRGLAHYWLGELDQADQDFDKASAIDPRNAYVFQGRGLVAAQRGQLKEAVAALSTSLEIDANNEFTLTHRAQAYIRMKDYDRALDDLAAVLHQHPEWLDGYSYRAQIFFTMGMPDKALAEGQRVVDANPNTTAAYIAAANIYAWLKRNADAVRVLTQSLEIQPTPAAYTMRAAVRPDTDRAAKQADLDAAVKLDPSYIAARQMQGRLAMDAGNLEAAVAAYTAAMEINAKDSNNLLMRGIAYSRQQKADLAAKDFAAARALVTNPWSLNNMCWTKALANVDLEGALADCDAALAQKQAEEPTSATLDSRGFVLLRLGRYDDSIASYDGALKLRPNSSMSLFGRGIAHLRKGETEAGADDIAQAKAQYADVATEFAKYGIQP</sequence>
<keyword evidence="1" id="KW-0677">Repeat</keyword>
<dbReference type="OrthoDB" id="98874at2"/>
<feature type="repeat" description="TPR" evidence="3">
    <location>
        <begin position="733"/>
        <end position="766"/>
    </location>
</feature>
<feature type="repeat" description="TPR" evidence="3">
    <location>
        <begin position="665"/>
        <end position="698"/>
    </location>
</feature>
<dbReference type="RefSeq" id="WP_145733560.1">
    <property type="nucleotide sequence ID" value="NZ_VITR01000008.1"/>
</dbReference>
<evidence type="ECO:0000259" key="4">
    <source>
        <dbReference type="Pfam" id="PF12969"/>
    </source>
</evidence>
<gene>
    <name evidence="5" type="ORF">FBZ90_108177</name>
</gene>
<evidence type="ECO:0000313" key="6">
    <source>
        <dbReference type="Proteomes" id="UP000315751"/>
    </source>
</evidence>
<dbReference type="SMART" id="SM00028">
    <property type="entry name" value="TPR"/>
    <property type="match status" value="10"/>
</dbReference>
<dbReference type="Proteomes" id="UP000315751">
    <property type="component" value="Unassembled WGS sequence"/>
</dbReference>
<accession>A0A560H4F3</accession>
<dbReference type="PANTHER" id="PTHR44858:SF1">
    <property type="entry name" value="UDP-N-ACETYLGLUCOSAMINE--PEPTIDE N-ACETYLGLUCOSAMINYLTRANSFERASE SPINDLY-RELATED"/>
    <property type="match status" value="1"/>
</dbReference>
<dbReference type="PROSITE" id="PS50005">
    <property type="entry name" value="TPR"/>
    <property type="match status" value="4"/>
</dbReference>
<evidence type="ECO:0000256" key="1">
    <source>
        <dbReference type="ARBA" id="ARBA00022737"/>
    </source>
</evidence>
<dbReference type="Pfam" id="PF12969">
    <property type="entry name" value="DUF3857"/>
    <property type="match status" value="1"/>
</dbReference>
<dbReference type="Gene3D" id="3.10.620.30">
    <property type="match status" value="1"/>
</dbReference>
<comment type="caution">
    <text evidence="5">The sequence shown here is derived from an EMBL/GenBank/DDBJ whole genome shotgun (WGS) entry which is preliminary data.</text>
</comment>
<dbReference type="InterPro" id="IPR024618">
    <property type="entry name" value="DUF3857"/>
</dbReference>
<feature type="domain" description="DUF3857" evidence="4">
    <location>
        <begin position="70"/>
        <end position="231"/>
    </location>
</feature>
<dbReference type="Pfam" id="PF13181">
    <property type="entry name" value="TPR_8"/>
    <property type="match status" value="1"/>
</dbReference>
<dbReference type="SUPFAM" id="SSF48452">
    <property type="entry name" value="TPR-like"/>
    <property type="match status" value="2"/>
</dbReference>
<organism evidence="5 6">
    <name type="scientific">Nitrospirillum amazonense</name>
    <dbReference type="NCBI Taxonomy" id="28077"/>
    <lineage>
        <taxon>Bacteria</taxon>
        <taxon>Pseudomonadati</taxon>
        <taxon>Pseudomonadota</taxon>
        <taxon>Alphaproteobacteria</taxon>
        <taxon>Rhodospirillales</taxon>
        <taxon>Azospirillaceae</taxon>
        <taxon>Nitrospirillum</taxon>
    </lineage>
</organism>
<dbReference type="InterPro" id="IPR011990">
    <property type="entry name" value="TPR-like_helical_dom_sf"/>
</dbReference>
<keyword evidence="2 3" id="KW-0802">TPR repeat</keyword>
<evidence type="ECO:0000256" key="3">
    <source>
        <dbReference type="PROSITE-ProRule" id="PRU00339"/>
    </source>
</evidence>
<evidence type="ECO:0000256" key="2">
    <source>
        <dbReference type="ARBA" id="ARBA00022803"/>
    </source>
</evidence>
<dbReference type="EMBL" id="VITR01000008">
    <property type="protein sequence ID" value="TWB41153.1"/>
    <property type="molecule type" value="Genomic_DNA"/>
</dbReference>
<name>A0A560H4F3_9PROT</name>
<dbReference type="InterPro" id="IPR050498">
    <property type="entry name" value="Ycf3"/>
</dbReference>